<keyword evidence="21" id="KW-0472">Membrane</keyword>
<evidence type="ECO:0000256" key="4">
    <source>
        <dbReference type="ARBA" id="ARBA00008638"/>
    </source>
</evidence>
<keyword evidence="24" id="KW-1185">Reference proteome</keyword>
<dbReference type="SUPFAM" id="SSF51556">
    <property type="entry name" value="Metallo-dependent hydrolases"/>
    <property type="match status" value="1"/>
</dbReference>
<evidence type="ECO:0000256" key="3">
    <source>
        <dbReference type="ARBA" id="ARBA00005871"/>
    </source>
</evidence>
<keyword evidence="9" id="KW-0479">Metal-binding</keyword>
<dbReference type="InterPro" id="IPR006680">
    <property type="entry name" value="Amidohydro-rel"/>
</dbReference>
<dbReference type="PANTHER" id="PTHR21240:SF27">
    <property type="entry name" value="2-AMINO-3-CARBOXYMUCONATE-6-SEMIALDEHYDE DECARBOXYLASE"/>
    <property type="match status" value="1"/>
</dbReference>
<evidence type="ECO:0000259" key="22">
    <source>
        <dbReference type="Pfam" id="PF04909"/>
    </source>
</evidence>
<keyword evidence="12" id="KW-0805">Transcription regulation</keyword>
<feature type="compositionally biased region" description="Basic and acidic residues" evidence="20">
    <location>
        <begin position="691"/>
        <end position="703"/>
    </location>
</feature>
<dbReference type="InterPro" id="IPR032465">
    <property type="entry name" value="ACMSD"/>
</dbReference>
<comment type="similarity">
    <text evidence="3">Belongs to the metallo-dependent hydrolases superfamily. ACMSD family.</text>
</comment>
<dbReference type="GO" id="GO:0005829">
    <property type="term" value="C:cytosol"/>
    <property type="evidence" value="ECO:0007669"/>
    <property type="project" value="UniProtKB-UniRule"/>
</dbReference>
<organism evidence="23 24">
    <name type="scientific">Anabarilius grahami</name>
    <name type="common">Kanglang fish</name>
    <name type="synonym">Barilius grahami</name>
    <dbReference type="NCBI Taxonomy" id="495550"/>
    <lineage>
        <taxon>Eukaryota</taxon>
        <taxon>Metazoa</taxon>
        <taxon>Chordata</taxon>
        <taxon>Craniata</taxon>
        <taxon>Vertebrata</taxon>
        <taxon>Euteleostomi</taxon>
        <taxon>Actinopterygii</taxon>
        <taxon>Neopterygii</taxon>
        <taxon>Teleostei</taxon>
        <taxon>Ostariophysi</taxon>
        <taxon>Cypriniformes</taxon>
        <taxon>Xenocyprididae</taxon>
        <taxon>Xenocypridinae</taxon>
        <taxon>Xenocypridinae incertae sedis</taxon>
        <taxon>Anabarilius</taxon>
    </lineage>
</organism>
<evidence type="ECO:0000256" key="1">
    <source>
        <dbReference type="ARBA" id="ARBA00004123"/>
    </source>
</evidence>
<dbReference type="GO" id="GO:0006569">
    <property type="term" value="P:L-tryptophan catabolic process"/>
    <property type="evidence" value="ECO:0007669"/>
    <property type="project" value="UniProtKB-ARBA"/>
</dbReference>
<comment type="catalytic activity">
    <reaction evidence="19">
        <text>2-amino-3-carboxymuconate 6-semialdehyde + H(+) = 2-aminomuconate 6-semialdehyde + CO2</text>
        <dbReference type="Rhea" id="RHEA:16557"/>
        <dbReference type="ChEBI" id="CHEBI:15378"/>
        <dbReference type="ChEBI" id="CHEBI:16526"/>
        <dbReference type="ChEBI" id="CHEBI:77634"/>
        <dbReference type="ChEBI" id="CHEBI:77803"/>
        <dbReference type="EC" id="4.1.1.45"/>
    </reaction>
</comment>
<dbReference type="GO" id="GO:0001760">
    <property type="term" value="F:aminocarboxymuconate-semialdehyde decarboxylase activity"/>
    <property type="evidence" value="ECO:0007669"/>
    <property type="project" value="UniProtKB-UniRule"/>
</dbReference>
<evidence type="ECO:0000256" key="5">
    <source>
        <dbReference type="ARBA" id="ARBA00011245"/>
    </source>
</evidence>
<evidence type="ECO:0000256" key="13">
    <source>
        <dbReference type="ARBA" id="ARBA00023127"/>
    </source>
</evidence>
<evidence type="ECO:0000256" key="21">
    <source>
        <dbReference type="SAM" id="Phobius"/>
    </source>
</evidence>
<dbReference type="PANTHER" id="PTHR21240">
    <property type="entry name" value="2-AMINO-3-CARBOXYLMUCONATE-6-SEMIALDEHYDE DECARBOXYLASE"/>
    <property type="match status" value="1"/>
</dbReference>
<keyword evidence="15 19" id="KW-0456">Lyase</keyword>
<dbReference type="GO" id="GO:0046872">
    <property type="term" value="F:metal ion binding"/>
    <property type="evidence" value="ECO:0007669"/>
    <property type="project" value="UniProtKB-KW"/>
</dbReference>
<evidence type="ECO:0000256" key="10">
    <source>
        <dbReference type="ARBA" id="ARBA00022793"/>
    </source>
</evidence>
<feature type="compositionally biased region" description="Basic residues" evidence="20">
    <location>
        <begin position="866"/>
        <end position="883"/>
    </location>
</feature>
<evidence type="ECO:0000256" key="7">
    <source>
        <dbReference type="ARBA" id="ARBA00021214"/>
    </source>
</evidence>
<evidence type="ECO:0000256" key="15">
    <source>
        <dbReference type="ARBA" id="ARBA00023239"/>
    </source>
</evidence>
<dbReference type="FunFam" id="1.10.472.10:FF:000004">
    <property type="entry name" value="Cyclin T2"/>
    <property type="match status" value="1"/>
</dbReference>
<feature type="transmembrane region" description="Helical" evidence="21">
    <location>
        <begin position="298"/>
        <end position="322"/>
    </location>
</feature>
<evidence type="ECO:0000313" key="24">
    <source>
        <dbReference type="Proteomes" id="UP000281406"/>
    </source>
</evidence>
<dbReference type="EC" id="4.1.1.45" evidence="6 19"/>
<keyword evidence="21" id="KW-1133">Transmembrane helix</keyword>
<evidence type="ECO:0000256" key="11">
    <source>
        <dbReference type="ARBA" id="ARBA00022833"/>
    </source>
</evidence>
<comment type="subcellular location">
    <subcellularLocation>
        <location evidence="1">Nucleus</location>
    </subcellularLocation>
</comment>
<evidence type="ECO:0000256" key="8">
    <source>
        <dbReference type="ARBA" id="ARBA00022553"/>
    </source>
</evidence>
<comment type="caution">
    <text evidence="23">The sequence shown here is derived from an EMBL/GenBank/DDBJ whole genome shotgun (WGS) entry which is preliminary data.</text>
</comment>
<feature type="compositionally biased region" description="Polar residues" evidence="20">
    <location>
        <begin position="595"/>
        <end position="605"/>
    </location>
</feature>
<comment type="pathway">
    <text evidence="2 19">Secondary metabolite metabolism; quinolate metabolism.</text>
</comment>
<dbReference type="SUPFAM" id="SSF47954">
    <property type="entry name" value="Cyclin-like"/>
    <property type="match status" value="2"/>
</dbReference>
<dbReference type="Pfam" id="PF04909">
    <property type="entry name" value="Amidohydro_2"/>
    <property type="match status" value="1"/>
</dbReference>
<feature type="region of interest" description="Disordered" evidence="20">
    <location>
        <begin position="794"/>
        <end position="952"/>
    </location>
</feature>
<evidence type="ECO:0000256" key="9">
    <source>
        <dbReference type="ARBA" id="ARBA00022723"/>
    </source>
</evidence>
<keyword evidence="16" id="KW-0539">Nucleus</keyword>
<evidence type="ECO:0000313" key="23">
    <source>
        <dbReference type="EMBL" id="ROL54506.1"/>
    </source>
</evidence>
<reference evidence="23 24" key="1">
    <citation type="submission" date="2018-10" db="EMBL/GenBank/DDBJ databases">
        <title>Genome assembly for a Yunnan-Guizhou Plateau 3E fish, Anabarilius grahami (Regan), and its evolutionary and genetic applications.</title>
        <authorList>
            <person name="Jiang W."/>
        </authorList>
    </citation>
    <scope>NUCLEOTIDE SEQUENCE [LARGE SCALE GENOMIC DNA]</scope>
    <source>
        <strain evidence="23">AG-KIZ</strain>
        <tissue evidence="23">Muscle</tissue>
    </source>
</reference>
<feature type="domain" description="Amidohydrolase-related" evidence="22">
    <location>
        <begin position="161"/>
        <end position="418"/>
    </location>
</feature>
<keyword evidence="21" id="KW-0812">Transmembrane</keyword>
<dbReference type="FunFam" id="3.20.20.140:FF:000029">
    <property type="entry name" value="2-amino-3-carboxymuconate-6-semialdehyde decarboxylase"/>
    <property type="match status" value="1"/>
</dbReference>
<dbReference type="Proteomes" id="UP000281406">
    <property type="component" value="Unassembled WGS sequence"/>
</dbReference>
<feature type="region of interest" description="Disordered" evidence="20">
    <location>
        <begin position="585"/>
        <end position="605"/>
    </location>
</feature>
<evidence type="ECO:0000256" key="12">
    <source>
        <dbReference type="ARBA" id="ARBA00023015"/>
    </source>
</evidence>
<dbReference type="Pfam" id="PF21797">
    <property type="entry name" value="CycT2-like_C"/>
    <property type="match status" value="1"/>
</dbReference>
<comment type="similarity">
    <text evidence="4">Belongs to the cyclin family. Cyclin C subfamily.</text>
</comment>
<dbReference type="UniPathway" id="UPA00270"/>
<dbReference type="InterPro" id="IPR032466">
    <property type="entry name" value="Metal_Hydrolase"/>
</dbReference>
<keyword evidence="10 19" id="KW-0210">Decarboxylase</keyword>
<evidence type="ECO:0000256" key="18">
    <source>
        <dbReference type="ARBA" id="ARBA00031120"/>
    </source>
</evidence>
<dbReference type="GO" id="GO:1904985">
    <property type="term" value="P:negative regulation of quinolinate biosynthetic process"/>
    <property type="evidence" value="ECO:0007669"/>
    <property type="project" value="UniProtKB-UniRule"/>
</dbReference>
<gene>
    <name evidence="23" type="ORF">DPX16_11681</name>
</gene>
<dbReference type="EMBL" id="RJVU01006614">
    <property type="protein sequence ID" value="ROL54506.1"/>
    <property type="molecule type" value="Genomic_DNA"/>
</dbReference>
<evidence type="ECO:0000256" key="2">
    <source>
        <dbReference type="ARBA" id="ARBA00005079"/>
    </source>
</evidence>
<evidence type="ECO:0000256" key="19">
    <source>
        <dbReference type="RuleBase" id="RU366045"/>
    </source>
</evidence>
<evidence type="ECO:0000256" key="6">
    <source>
        <dbReference type="ARBA" id="ARBA00012365"/>
    </source>
</evidence>
<sequence length="1028" mass="113889">MKIDIHNHILPKEWPDLKQRYGYDGFIQLHHHCKRKPAQFAVQCNDSGRTPAGWKRFCMPGHRSNWHELFLRESVSVREYVTTPMRNEWAAETDLILHSEQKDVKASASLFMYLQACRVIGLFCTGFLLVSLVVSGLLRLILFFGEAKMMKDGKLFRVIQENCWDAEARIRDMDKHGVTVQALSTVPVMFSYWAKPHDTLDLCGILNDDLAATVKRYPKRFVGLGTLPMQAPDLAVQEMRRCVNQLGFPGVQIGSHINKWDLNAPELYPVYAAAEELNCSIFVHPWDMQTDGRMAKYWLPWLVGMPAETTMAICSMIFGGVFERFPKLKVCFAHGGGAFPFTIGRIEHGFKVRPDLCAADNKINPRKYMGSFYTDSLVHDPLSLKLLMEVIGKDKVMLGTDYPFPLGELDPGALIESMEEFDSLLKTISPTALFLAAKVEEQPRKLEHVIKVAHACLNPLEPPLDTKSNAYLQQAQELVILETIVLQTLASKDLAQTSYFMATNSLHLTTFCLQYKPTVIACVCIHLACKWSNWEIPVSTDGKHWWEYVDSSVTLELLDELTHEFLQILEKTPSRLKRIRNWRATQAAKKPKSDGQASDSSSLAGPSLTQDLSLMDALPGVSTNTAFSKASTSFPVTLPGNSSSSLSLDSIASMQGTSYTYTAPSDWPQDQVRSDPYSVKQLPPHTSMHPHRPDKSTEITPAKHEHKASGGAKHQATTYPPPAAPTQKMSLDKYREKHAAELAVQKRRQDQQNVDTEVYGAPTQTDHRKHLPQLFHGQQGAGATTASPLKMKLTVPGQDKLQDKREKGSSLKLRLPVPSQSEKGGSSKEELKMKIKVSSERHSSSDEGAAKSKHSSPLVSKEKHRDHSGHRHHHKHGHSHTHTHSGNGRSGLEAPTASSALRSPVVSIGDGASSASSSSRKRVNPDASHNHHSKKNKSSKGGAGSSSHCSSVQHCVSSHNSVLNLPFPPPPVTYQVGYGHLSTLVKLDRKPAESHGPEGAGLANGQHTDYKDTFDMLDSLLSAQGMDS</sequence>
<dbReference type="GO" id="GO:0019748">
    <property type="term" value="P:secondary metabolic process"/>
    <property type="evidence" value="ECO:0007669"/>
    <property type="project" value="TreeGrafter"/>
</dbReference>
<feature type="compositionally biased region" description="Basic and acidic residues" evidence="20">
    <location>
        <begin position="825"/>
        <end position="850"/>
    </location>
</feature>
<accession>A0A3N0Z7R3</accession>
<evidence type="ECO:0000256" key="16">
    <source>
        <dbReference type="ARBA" id="ARBA00023242"/>
    </source>
</evidence>
<dbReference type="InterPro" id="IPR036915">
    <property type="entry name" value="Cyclin-like_sf"/>
</dbReference>
<keyword evidence="14" id="KW-0804">Transcription</keyword>
<keyword evidence="13" id="KW-0195">Cyclin</keyword>
<dbReference type="GO" id="GO:0016787">
    <property type="term" value="F:hydrolase activity"/>
    <property type="evidence" value="ECO:0007669"/>
    <property type="project" value="InterPro"/>
</dbReference>
<dbReference type="OrthoDB" id="25002at2759"/>
<name>A0A3N0Z7R3_ANAGA</name>
<keyword evidence="11" id="KW-0862">Zinc</keyword>
<dbReference type="Gene3D" id="3.20.20.140">
    <property type="entry name" value="Metal-dependent hydrolases"/>
    <property type="match status" value="1"/>
</dbReference>
<evidence type="ECO:0000256" key="14">
    <source>
        <dbReference type="ARBA" id="ARBA00023163"/>
    </source>
</evidence>
<feature type="region of interest" description="Disordered" evidence="20">
    <location>
        <begin position="662"/>
        <end position="727"/>
    </location>
</feature>
<feature type="transmembrane region" description="Helical" evidence="21">
    <location>
        <begin position="119"/>
        <end position="144"/>
    </location>
</feature>
<proteinExistence type="inferred from homology"/>
<comment type="function">
    <text evidence="17">Converts alpha-amino-beta-carboxymuconate-epsilon-semialdehyde (ACMS) to alpha-aminomuconate semialdehyde (AMS). ACMS can be converted non-enzymatically to quinolate (QA), a key precursor of NAD, and a potent endogenous excitotoxin of neuronal cells which is implicated in the pathogenesis of various neurodegenerative disorders. In the presence of ACMSD, ACMS is converted to AMS, a benign catabolite. ACMSD ultimately controls the metabolic fate of tryptophan catabolism along the kynurenine pathway.</text>
</comment>
<comment type="subunit">
    <text evidence="5 19">Monomer.</text>
</comment>
<keyword evidence="8" id="KW-0597">Phosphoprotein</keyword>
<feature type="compositionally biased region" description="Basic and acidic residues" evidence="20">
    <location>
        <begin position="800"/>
        <end position="809"/>
    </location>
</feature>
<dbReference type="Gene3D" id="1.10.472.10">
    <property type="entry name" value="Cyclin-like"/>
    <property type="match status" value="1"/>
</dbReference>
<evidence type="ECO:0000256" key="20">
    <source>
        <dbReference type="SAM" id="MobiDB-lite"/>
    </source>
</evidence>
<dbReference type="AlphaFoldDB" id="A0A3N0Z7R3"/>
<evidence type="ECO:0000256" key="17">
    <source>
        <dbReference type="ARBA" id="ARBA00025318"/>
    </source>
</evidence>
<protein>
    <recommendedName>
        <fullName evidence="7 19">2-amino-3-carboxymuconate-6-semialdehyde decarboxylase</fullName>
        <ecNumber evidence="6 19">4.1.1.45</ecNumber>
    </recommendedName>
    <alternativeName>
        <fullName evidence="18 19">Picolinate carboxylase</fullName>
    </alternativeName>
</protein>
<dbReference type="GO" id="GO:0005634">
    <property type="term" value="C:nucleus"/>
    <property type="evidence" value="ECO:0007669"/>
    <property type="project" value="UniProtKB-SubCell"/>
</dbReference>